<dbReference type="RefSeq" id="WP_167472836.1">
    <property type="nucleotide sequence ID" value="NZ_CP046172.1"/>
</dbReference>
<evidence type="ECO:0000256" key="1">
    <source>
        <dbReference type="ARBA" id="ARBA00022801"/>
    </source>
</evidence>
<comment type="catalytic activity">
    <reaction evidence="3">
        <text>a long-chain fatty acyl-CoA + H2O = a long-chain fatty acid + CoA + H(+)</text>
        <dbReference type="Rhea" id="RHEA:67680"/>
        <dbReference type="ChEBI" id="CHEBI:15377"/>
        <dbReference type="ChEBI" id="CHEBI:15378"/>
        <dbReference type="ChEBI" id="CHEBI:57287"/>
        <dbReference type="ChEBI" id="CHEBI:57560"/>
        <dbReference type="ChEBI" id="CHEBI:83139"/>
    </reaction>
</comment>
<gene>
    <name evidence="9" type="ORF">F5544_09385</name>
</gene>
<dbReference type="KEGG" id="nah:F5544_09385"/>
<evidence type="ECO:0000313" key="10">
    <source>
        <dbReference type="Proteomes" id="UP000503540"/>
    </source>
</evidence>
<evidence type="ECO:0000256" key="2">
    <source>
        <dbReference type="ARBA" id="ARBA00035880"/>
    </source>
</evidence>
<proteinExistence type="inferred from homology"/>
<dbReference type="SUPFAM" id="SSF54637">
    <property type="entry name" value="Thioesterase/thiol ester dehydrase-isomerase"/>
    <property type="match status" value="1"/>
</dbReference>
<keyword evidence="1" id="KW-0378">Hydrolase</keyword>
<dbReference type="PANTHER" id="PTHR43240">
    <property type="entry name" value="1,4-DIHYDROXY-2-NAPHTHOYL-COA THIOESTERASE 1"/>
    <property type="match status" value="1"/>
</dbReference>
<evidence type="ECO:0000256" key="7">
    <source>
        <dbReference type="ARBA" id="ARBA00048062"/>
    </source>
</evidence>
<dbReference type="Pfam" id="PF03061">
    <property type="entry name" value="4HBT"/>
    <property type="match status" value="1"/>
</dbReference>
<evidence type="ECO:0000313" key="9">
    <source>
        <dbReference type="EMBL" id="QIS09777.1"/>
    </source>
</evidence>
<feature type="domain" description="Thioesterase" evidence="8">
    <location>
        <begin position="50"/>
        <end position="118"/>
    </location>
</feature>
<protein>
    <recommendedName>
        <fullName evidence="6">Medium/long-chain acyl-CoA thioesterase YigI</fullName>
        <ecNumber evidence="5">3.1.2.20</ecNumber>
    </recommendedName>
</protein>
<evidence type="ECO:0000256" key="6">
    <source>
        <dbReference type="ARBA" id="ARBA00040062"/>
    </source>
</evidence>
<dbReference type="InterPro" id="IPR003736">
    <property type="entry name" value="PAAI_dom"/>
</dbReference>
<dbReference type="NCBIfam" id="TIGR00369">
    <property type="entry name" value="unchar_dom_1"/>
    <property type="match status" value="1"/>
</dbReference>
<evidence type="ECO:0000256" key="5">
    <source>
        <dbReference type="ARBA" id="ARBA00038894"/>
    </source>
</evidence>
<dbReference type="PANTHER" id="PTHR43240:SF20">
    <property type="entry name" value="MEDIUM_LONG-CHAIN ACYL-COA THIOESTERASE YIGI"/>
    <property type="match status" value="1"/>
</dbReference>
<name>A0A6G9Y9M5_9NOCA</name>
<organism evidence="9 10">
    <name type="scientific">Nocardia arthritidis</name>
    <dbReference type="NCBI Taxonomy" id="228602"/>
    <lineage>
        <taxon>Bacteria</taxon>
        <taxon>Bacillati</taxon>
        <taxon>Actinomycetota</taxon>
        <taxon>Actinomycetes</taxon>
        <taxon>Mycobacteriales</taxon>
        <taxon>Nocardiaceae</taxon>
        <taxon>Nocardia</taxon>
    </lineage>
</organism>
<evidence type="ECO:0000256" key="3">
    <source>
        <dbReference type="ARBA" id="ARBA00036002"/>
    </source>
</evidence>
<comment type="catalytic activity">
    <reaction evidence="7">
        <text>a medium-chain fatty acyl-CoA + H2O = a medium-chain fatty acid + CoA + H(+)</text>
        <dbReference type="Rhea" id="RHEA:68184"/>
        <dbReference type="ChEBI" id="CHEBI:15377"/>
        <dbReference type="ChEBI" id="CHEBI:15378"/>
        <dbReference type="ChEBI" id="CHEBI:57287"/>
        <dbReference type="ChEBI" id="CHEBI:59558"/>
        <dbReference type="ChEBI" id="CHEBI:90546"/>
    </reaction>
</comment>
<dbReference type="GO" id="GO:0047617">
    <property type="term" value="F:fatty acyl-CoA hydrolase activity"/>
    <property type="evidence" value="ECO:0007669"/>
    <property type="project" value="UniProtKB-EC"/>
</dbReference>
<comment type="similarity">
    <text evidence="4">Belongs to the YigI thioesterase family.</text>
</comment>
<keyword evidence="10" id="KW-1185">Reference proteome</keyword>
<dbReference type="EC" id="3.1.2.20" evidence="5"/>
<reference evidence="9 10" key="1">
    <citation type="journal article" date="2019" name="ACS Chem. Biol.">
        <title>Identification and Mobilization of a Cryptic Antibiotic Biosynthesis Gene Locus from a Human-Pathogenic Nocardia Isolate.</title>
        <authorList>
            <person name="Herisse M."/>
            <person name="Ishida K."/>
            <person name="Porter J.L."/>
            <person name="Howden B."/>
            <person name="Hertweck C."/>
            <person name="Stinear T.P."/>
            <person name="Pidot S.J."/>
        </authorList>
    </citation>
    <scope>NUCLEOTIDE SEQUENCE [LARGE SCALE GENOMIC DNA]</scope>
    <source>
        <strain evidence="9 10">AUSMDU00012717</strain>
    </source>
</reference>
<dbReference type="InterPro" id="IPR029069">
    <property type="entry name" value="HotDog_dom_sf"/>
</dbReference>
<accession>A0A6G9Y9M5</accession>
<dbReference type="InterPro" id="IPR006683">
    <property type="entry name" value="Thioestr_dom"/>
</dbReference>
<dbReference type="Gene3D" id="3.10.129.10">
    <property type="entry name" value="Hotdog Thioesterase"/>
    <property type="match status" value="1"/>
</dbReference>
<comment type="catalytic activity">
    <reaction evidence="2">
        <text>a fatty acyl-CoA + H2O = a fatty acid + CoA + H(+)</text>
        <dbReference type="Rhea" id="RHEA:16781"/>
        <dbReference type="ChEBI" id="CHEBI:15377"/>
        <dbReference type="ChEBI" id="CHEBI:15378"/>
        <dbReference type="ChEBI" id="CHEBI:28868"/>
        <dbReference type="ChEBI" id="CHEBI:57287"/>
        <dbReference type="ChEBI" id="CHEBI:77636"/>
        <dbReference type="EC" id="3.1.2.20"/>
    </reaction>
</comment>
<dbReference type="AlphaFoldDB" id="A0A6G9Y9M5"/>
<evidence type="ECO:0000259" key="8">
    <source>
        <dbReference type="Pfam" id="PF03061"/>
    </source>
</evidence>
<evidence type="ECO:0000256" key="4">
    <source>
        <dbReference type="ARBA" id="ARBA00038381"/>
    </source>
</evidence>
<dbReference type="CDD" id="cd03443">
    <property type="entry name" value="PaaI_thioesterase"/>
    <property type="match status" value="1"/>
</dbReference>
<dbReference type="EMBL" id="CP046172">
    <property type="protein sequence ID" value="QIS09777.1"/>
    <property type="molecule type" value="Genomic_DNA"/>
</dbReference>
<sequence>MTTTTPSLDMARAVLAAQPFSVLLGAELTAFDTNGATLEIPIHDNLRQQFGYVHGGVLAYLADNTITYAGGAALGPNVLTSGFTITYLRPADGVRLRAIAHVIDATGRQAVCSCQVFAVPADGDPVLCATAQGTVRAIARERAEGFSGAAGRVAARSHPVTFSDIGIR</sequence>
<dbReference type="Proteomes" id="UP000503540">
    <property type="component" value="Chromosome"/>
</dbReference>